<protein>
    <recommendedName>
        <fullName evidence="1">KIB1-4 beta-propeller domain-containing protein</fullName>
    </recommendedName>
</protein>
<dbReference type="Pfam" id="PF03478">
    <property type="entry name" value="Beta-prop_KIB1-4"/>
    <property type="match status" value="1"/>
</dbReference>
<gene>
    <name evidence="2" type="ORF">LTRI10_LOCUS48952</name>
</gene>
<dbReference type="PANTHER" id="PTHR44259:SF95">
    <property type="entry name" value="F-BOX DOMAIN-CONTAINING PROTEIN"/>
    <property type="match status" value="1"/>
</dbReference>
<proteinExistence type="predicted"/>
<accession>A0AAV2GFK0</accession>
<evidence type="ECO:0000313" key="2">
    <source>
        <dbReference type="EMBL" id="CAL1409454.1"/>
    </source>
</evidence>
<evidence type="ECO:0000259" key="1">
    <source>
        <dbReference type="Pfam" id="PF03478"/>
    </source>
</evidence>
<organism evidence="2 3">
    <name type="scientific">Linum trigynum</name>
    <dbReference type="NCBI Taxonomy" id="586398"/>
    <lineage>
        <taxon>Eukaryota</taxon>
        <taxon>Viridiplantae</taxon>
        <taxon>Streptophyta</taxon>
        <taxon>Embryophyta</taxon>
        <taxon>Tracheophyta</taxon>
        <taxon>Spermatophyta</taxon>
        <taxon>Magnoliopsida</taxon>
        <taxon>eudicotyledons</taxon>
        <taxon>Gunneridae</taxon>
        <taxon>Pentapetalae</taxon>
        <taxon>rosids</taxon>
        <taxon>fabids</taxon>
        <taxon>Malpighiales</taxon>
        <taxon>Linaceae</taxon>
        <taxon>Linum</taxon>
    </lineage>
</organism>
<dbReference type="InterPro" id="IPR005174">
    <property type="entry name" value="KIB1-4_b-propeller"/>
</dbReference>
<dbReference type="PANTHER" id="PTHR44259">
    <property type="entry name" value="OS07G0183000 PROTEIN-RELATED"/>
    <property type="match status" value="1"/>
</dbReference>
<dbReference type="EMBL" id="OZ034821">
    <property type="protein sequence ID" value="CAL1409454.1"/>
    <property type="molecule type" value="Genomic_DNA"/>
</dbReference>
<evidence type="ECO:0000313" key="3">
    <source>
        <dbReference type="Proteomes" id="UP001497516"/>
    </source>
</evidence>
<reference evidence="2 3" key="1">
    <citation type="submission" date="2024-04" db="EMBL/GenBank/DDBJ databases">
        <authorList>
            <person name="Fracassetti M."/>
        </authorList>
    </citation>
    <scope>NUCLEOTIDE SEQUENCE [LARGE SCALE GENOMIC DNA]</scope>
</reference>
<feature type="domain" description="KIB1-4 beta-propeller" evidence="1">
    <location>
        <begin position="100"/>
        <end position="365"/>
    </location>
</feature>
<dbReference type="Proteomes" id="UP001497516">
    <property type="component" value="Chromosome 8"/>
</dbReference>
<name>A0AAV2GFK0_9ROSI</name>
<keyword evidence="3" id="KW-1185">Reference proteome</keyword>
<dbReference type="AlphaFoldDB" id="A0AAV2GFK0"/>
<sequence length="409" mass="46899">MADWQNLPDELLDIIATKFTTISANIRFTGACRSWRIAGLQHRLPLTQRRRIPGLMLPPNRQSKLHNFPCKFIPLTEFINHGKKKKNNNRGGEIPWRLGKRSVCIGSLKGWMLILDYDCKWRLQNPVTGAEFALPATGSRLKRSENYQPFVWWVNRHRYRVSIWAPPPPPPWSGGGGGHSVSVSDWFVSVVEPWKTHMRYCRVGDSKWVVVDFSERRLGIVDALWAEEEGSLYVLNAAGELFCCEGGGPDKKQNKRLVAFGIANFLEQDQWRAFKFLVEVEGEILLLSRRMEAPQSAGMFEFKRTSGFDVYRLDREGMAWAEMAELGKLAVFVGFGQPFWVRVEPESGIKGNCIYYLDMEENSCIWYGICAYDLKTSTVEFLDFELEMPRYGSYGKPARLPIPIAPESW</sequence>
<dbReference type="InterPro" id="IPR050942">
    <property type="entry name" value="F-box_BR-signaling"/>
</dbReference>